<sequence length="89" mass="9635">MPQIDIFTILAVFLAIGAIYIIGMLLVMPIRIIIKFIINGIIGAVILFFLNVFGGFIGINIAINPITALVAGFLGVPGVLLILFLQYFL</sequence>
<keyword evidence="1" id="KW-1133">Transmembrane helix</keyword>
<dbReference type="Proteomes" id="UP000184442">
    <property type="component" value="Unassembled WGS sequence"/>
</dbReference>
<dbReference type="EMBL" id="FQZS01000044">
    <property type="protein sequence ID" value="SHJ40111.1"/>
    <property type="molecule type" value="Genomic_DNA"/>
</dbReference>
<dbReference type="STRING" id="1122184.SAMN02745176_03460"/>
<dbReference type="RefSeq" id="WP_073028036.1">
    <property type="nucleotide sequence ID" value="NZ_FQZS01000044.1"/>
</dbReference>
<protein>
    <submittedName>
        <fullName evidence="2">Inhibitor of the pro-sigma K processing machinery</fullName>
    </submittedName>
</protein>
<keyword evidence="1" id="KW-0812">Transmembrane</keyword>
<evidence type="ECO:0000313" key="2">
    <source>
        <dbReference type="EMBL" id="SHJ40111.1"/>
    </source>
</evidence>
<dbReference type="Pfam" id="PF07441">
    <property type="entry name" value="BofA"/>
    <property type="match status" value="1"/>
</dbReference>
<name>A0A1M6J0B9_9FIRM</name>
<proteinExistence type="predicted"/>
<dbReference type="NCBIfam" id="TIGR02862">
    <property type="entry name" value="spore_BofA"/>
    <property type="match status" value="1"/>
</dbReference>
<accession>A0A1M6J0B9</accession>
<evidence type="ECO:0000256" key="1">
    <source>
        <dbReference type="SAM" id="Phobius"/>
    </source>
</evidence>
<dbReference type="InterPro" id="IPR010001">
    <property type="entry name" value="BofA"/>
</dbReference>
<gene>
    <name evidence="2" type="ORF">SAMN02745176_03460</name>
</gene>
<reference evidence="2 3" key="1">
    <citation type="submission" date="2016-11" db="EMBL/GenBank/DDBJ databases">
        <authorList>
            <person name="Jaros S."/>
            <person name="Januszkiewicz K."/>
            <person name="Wedrychowicz H."/>
        </authorList>
    </citation>
    <scope>NUCLEOTIDE SEQUENCE [LARGE SCALE GENOMIC DNA]</scope>
    <source>
        <strain evidence="2 3">DSM 19022</strain>
    </source>
</reference>
<evidence type="ECO:0000313" key="3">
    <source>
        <dbReference type="Proteomes" id="UP000184442"/>
    </source>
</evidence>
<feature type="transmembrane region" description="Helical" evidence="1">
    <location>
        <begin position="69"/>
        <end position="88"/>
    </location>
</feature>
<organism evidence="2 3">
    <name type="scientific">Lutispora thermophila DSM 19022</name>
    <dbReference type="NCBI Taxonomy" id="1122184"/>
    <lineage>
        <taxon>Bacteria</taxon>
        <taxon>Bacillati</taxon>
        <taxon>Bacillota</taxon>
        <taxon>Clostridia</taxon>
        <taxon>Lutisporales</taxon>
        <taxon>Lutisporaceae</taxon>
        <taxon>Lutispora</taxon>
    </lineage>
</organism>
<keyword evidence="3" id="KW-1185">Reference proteome</keyword>
<keyword evidence="1" id="KW-0472">Membrane</keyword>
<dbReference type="AlphaFoldDB" id="A0A1M6J0B9"/>
<feature type="transmembrane region" description="Helical" evidence="1">
    <location>
        <begin position="40"/>
        <end position="63"/>
    </location>
</feature>
<feature type="transmembrane region" description="Helical" evidence="1">
    <location>
        <begin position="6"/>
        <end position="28"/>
    </location>
</feature>